<reference evidence="1 2" key="1">
    <citation type="submission" date="2018-08" db="EMBL/GenBank/DDBJ databases">
        <title>Recombination of ecologically and evolutionarily significant loci maintains genetic cohesion in the Pseudomonas syringae species complex.</title>
        <authorList>
            <person name="Dillon M."/>
            <person name="Thakur S."/>
            <person name="Almeida R.N.D."/>
            <person name="Weir B.S."/>
            <person name="Guttman D.S."/>
        </authorList>
    </citation>
    <scope>NUCLEOTIDE SEQUENCE [LARGE SCALE GENOMIC DNA]</scope>
    <source>
        <strain evidence="1 2">ICMP 11947</strain>
    </source>
</reference>
<protein>
    <submittedName>
        <fullName evidence="1">Uncharacterized protein</fullName>
    </submittedName>
</protein>
<name>A0A3M5X4Y0_9PSED</name>
<dbReference type="Gene3D" id="3.40.50.300">
    <property type="entry name" value="P-loop containing nucleotide triphosphate hydrolases"/>
    <property type="match status" value="1"/>
</dbReference>
<evidence type="ECO:0000313" key="2">
    <source>
        <dbReference type="Proteomes" id="UP000271152"/>
    </source>
</evidence>
<gene>
    <name evidence="1" type="ORF">ALP23_02495</name>
</gene>
<evidence type="ECO:0000313" key="1">
    <source>
        <dbReference type="EMBL" id="RMU77886.1"/>
    </source>
</evidence>
<dbReference type="AlphaFoldDB" id="A0A3M5X4Y0"/>
<comment type="caution">
    <text evidence="1">The sequence shown here is derived from an EMBL/GenBank/DDBJ whole genome shotgun (WGS) entry which is preliminary data.</text>
</comment>
<dbReference type="SUPFAM" id="SSF52540">
    <property type="entry name" value="P-loop containing nucleoside triphosphate hydrolases"/>
    <property type="match status" value="1"/>
</dbReference>
<dbReference type="InterPro" id="IPR027417">
    <property type="entry name" value="P-loop_NTPase"/>
</dbReference>
<sequence length="596" mass="68091">MKFESLEIIPNNPHGWQSGKLEFGKIITQLYAKNGSGKTPLIQAMMFCLGLHVQFRDDIVRNCKMARLTISLNGKNLTLDRMMGDSFDLTIRVDNKTEDRFYNEDEFSKSILKLLNLRSDRLVTNGNTPTTPYFSALLPLFYLDQDQGYSEYYAPPRPGFIKNQFSEMVRLATNFPPQHSYDKKKKAIEVKKDLEYLDTTIVDSRRLLERLGKELPSPARKIEEIDRLIAESKSRLEDLKKSKNIKSDSLSSLDHVIGNLRKRHRELNSEEAILGSKISSTTQIREEILSEIETLNLNEEAKRAFISFSDICTSPSCGIFMVSADSYGKSLLYLRDQIKDLEISTSSNIQKAEAISTEKTFIEAQIAQLAQQRGLAEREAGIELFIEAISRIASEIFELGLEKNKLEKYEQQKTEHFELLKRREVTLTLEDSLQTSREQSPDILKFRIELGQKMAEWLDILNSKNISRDIRIDSDLKPILGTEKLGIIKGSSKARTVLAFHAALFELCTSDPLSPFRVLVFDTPRQQEIHWEDLDAYIQALKAVALRNNAQVIFSTTSYQYAIDQNTDREWLPKFTGDEQPMYLGKVGQPTLDGTP</sequence>
<dbReference type="RefSeq" id="WP_116893952.1">
    <property type="nucleotide sequence ID" value="NZ_RBUG01000015.1"/>
</dbReference>
<dbReference type="EMBL" id="RBUG01000015">
    <property type="protein sequence ID" value="RMU77886.1"/>
    <property type="molecule type" value="Genomic_DNA"/>
</dbReference>
<accession>A0A3M5X4Y0</accession>
<organism evidence="1 2">
    <name type="scientific">Pseudomonas syringae pv. apii</name>
    <dbReference type="NCBI Taxonomy" id="81036"/>
    <lineage>
        <taxon>Bacteria</taxon>
        <taxon>Pseudomonadati</taxon>
        <taxon>Pseudomonadota</taxon>
        <taxon>Gammaproteobacteria</taxon>
        <taxon>Pseudomonadales</taxon>
        <taxon>Pseudomonadaceae</taxon>
        <taxon>Pseudomonas</taxon>
    </lineage>
</organism>
<dbReference type="Proteomes" id="UP000271152">
    <property type="component" value="Unassembled WGS sequence"/>
</dbReference>
<proteinExistence type="predicted"/>